<dbReference type="Proteomes" id="UP001147733">
    <property type="component" value="Unassembled WGS sequence"/>
</dbReference>
<protein>
    <submittedName>
        <fullName evidence="1">Uncharacterized protein</fullName>
    </submittedName>
</protein>
<evidence type="ECO:0000313" key="2">
    <source>
        <dbReference type="Proteomes" id="UP001147733"/>
    </source>
</evidence>
<dbReference type="RefSeq" id="XP_056503672.1">
    <property type="nucleotide sequence ID" value="XM_056641178.1"/>
</dbReference>
<proteinExistence type="predicted"/>
<accession>A0A9W9TTI3</accession>
<gene>
    <name evidence="1" type="ORF">N7469_002258</name>
</gene>
<dbReference type="AlphaFoldDB" id="A0A9W9TTI3"/>
<feature type="non-terminal residue" evidence="1">
    <location>
        <position position="1"/>
    </location>
</feature>
<comment type="caution">
    <text evidence="1">The sequence shown here is derived from an EMBL/GenBank/DDBJ whole genome shotgun (WGS) entry which is preliminary data.</text>
</comment>
<keyword evidence="2" id="KW-1185">Reference proteome</keyword>
<evidence type="ECO:0000313" key="1">
    <source>
        <dbReference type="EMBL" id="KAJ5240667.1"/>
    </source>
</evidence>
<dbReference type="GeneID" id="81380345"/>
<name>A0A9W9TTI3_PENCI</name>
<reference evidence="1" key="2">
    <citation type="journal article" date="2023" name="IMA Fungus">
        <title>Comparative genomic study of the Penicillium genus elucidates a diverse pangenome and 15 lateral gene transfer events.</title>
        <authorList>
            <person name="Petersen C."/>
            <person name="Sorensen T."/>
            <person name="Nielsen M.R."/>
            <person name="Sondergaard T.E."/>
            <person name="Sorensen J.L."/>
            <person name="Fitzpatrick D.A."/>
            <person name="Frisvad J.C."/>
            <person name="Nielsen K.L."/>
        </authorList>
    </citation>
    <scope>NUCLEOTIDE SEQUENCE</scope>
    <source>
        <strain evidence="1">IBT 23319</strain>
    </source>
</reference>
<reference evidence="1" key="1">
    <citation type="submission" date="2022-11" db="EMBL/GenBank/DDBJ databases">
        <authorList>
            <person name="Petersen C."/>
        </authorList>
    </citation>
    <scope>NUCLEOTIDE SEQUENCE</scope>
    <source>
        <strain evidence="1">IBT 23319</strain>
    </source>
</reference>
<dbReference type="EMBL" id="JAPQKT010000002">
    <property type="protein sequence ID" value="KAJ5240667.1"/>
    <property type="molecule type" value="Genomic_DNA"/>
</dbReference>
<organism evidence="1 2">
    <name type="scientific">Penicillium citrinum</name>
    <dbReference type="NCBI Taxonomy" id="5077"/>
    <lineage>
        <taxon>Eukaryota</taxon>
        <taxon>Fungi</taxon>
        <taxon>Dikarya</taxon>
        <taxon>Ascomycota</taxon>
        <taxon>Pezizomycotina</taxon>
        <taxon>Eurotiomycetes</taxon>
        <taxon>Eurotiomycetidae</taxon>
        <taxon>Eurotiales</taxon>
        <taxon>Aspergillaceae</taxon>
        <taxon>Penicillium</taxon>
    </lineage>
</organism>
<sequence>SLSTFHLGPLCRRTGLCASFCLRNLEATCNILRKCSGMTPCARCVAEACQCKYEPNRDRRRKAHTAELLSFHAALCRTAAKLRAGTPEEITWLIWKIQSLPTDQQVVSYLVNGY</sequence>
<dbReference type="OrthoDB" id="3266505at2759"/>